<dbReference type="EMBL" id="JAUSUA010000006">
    <property type="protein sequence ID" value="MDQ0208556.1"/>
    <property type="molecule type" value="Genomic_DNA"/>
</dbReference>
<feature type="transmembrane region" description="Helical" evidence="7">
    <location>
        <begin position="87"/>
        <end position="106"/>
    </location>
</feature>
<organism evidence="9 10">
    <name type="scientific">Alkalicoccobacillus murimartini</name>
    <dbReference type="NCBI Taxonomy" id="171685"/>
    <lineage>
        <taxon>Bacteria</taxon>
        <taxon>Bacillati</taxon>
        <taxon>Bacillota</taxon>
        <taxon>Bacilli</taxon>
        <taxon>Bacillales</taxon>
        <taxon>Bacillaceae</taxon>
        <taxon>Alkalicoccobacillus</taxon>
    </lineage>
</organism>
<feature type="transmembrane region" description="Helical" evidence="7">
    <location>
        <begin position="195"/>
        <end position="216"/>
    </location>
</feature>
<evidence type="ECO:0000256" key="7">
    <source>
        <dbReference type="SAM" id="Phobius"/>
    </source>
</evidence>
<evidence type="ECO:0000256" key="2">
    <source>
        <dbReference type="ARBA" id="ARBA00009045"/>
    </source>
</evidence>
<feature type="transmembrane region" description="Helical" evidence="7">
    <location>
        <begin position="171"/>
        <end position="189"/>
    </location>
</feature>
<keyword evidence="5 7" id="KW-1133">Transmembrane helix</keyword>
<keyword evidence="6 7" id="KW-0472">Membrane</keyword>
<keyword evidence="10" id="KW-1185">Reference proteome</keyword>
<feature type="transmembrane region" description="Helical" evidence="7">
    <location>
        <begin position="118"/>
        <end position="137"/>
    </location>
</feature>
<evidence type="ECO:0000256" key="1">
    <source>
        <dbReference type="ARBA" id="ARBA00004141"/>
    </source>
</evidence>
<dbReference type="InterPro" id="IPR022764">
    <property type="entry name" value="Peptidase_S54_rhomboid_dom"/>
</dbReference>
<dbReference type="PANTHER" id="PTHR43731:SF14">
    <property type="entry name" value="PRESENILIN-ASSOCIATED RHOMBOID-LIKE PROTEIN, MITOCHONDRIAL"/>
    <property type="match status" value="1"/>
</dbReference>
<feature type="transmembrane region" description="Helical" evidence="7">
    <location>
        <begin position="35"/>
        <end position="55"/>
    </location>
</feature>
<comment type="caution">
    <text evidence="9">The sequence shown here is derived from an EMBL/GenBank/DDBJ whole genome shotgun (WGS) entry which is preliminary data.</text>
</comment>
<evidence type="ECO:0000256" key="3">
    <source>
        <dbReference type="ARBA" id="ARBA00022692"/>
    </source>
</evidence>
<evidence type="ECO:0000313" key="9">
    <source>
        <dbReference type="EMBL" id="MDQ0208556.1"/>
    </source>
</evidence>
<comment type="similarity">
    <text evidence="2">Belongs to the peptidase S54 family.</text>
</comment>
<evidence type="ECO:0000256" key="4">
    <source>
        <dbReference type="ARBA" id="ARBA00022801"/>
    </source>
</evidence>
<accession>A0ABT9YLD0</accession>
<dbReference type="SUPFAM" id="SSF144091">
    <property type="entry name" value="Rhomboid-like"/>
    <property type="match status" value="1"/>
</dbReference>
<evidence type="ECO:0000256" key="5">
    <source>
        <dbReference type="ARBA" id="ARBA00022989"/>
    </source>
</evidence>
<name>A0ABT9YLD0_9BACI</name>
<feature type="transmembrane region" description="Helical" evidence="7">
    <location>
        <begin position="143"/>
        <end position="162"/>
    </location>
</feature>
<feature type="domain" description="Peptidase S54 rhomboid" evidence="8">
    <location>
        <begin position="77"/>
        <end position="213"/>
    </location>
</feature>
<proteinExistence type="inferred from homology"/>
<evidence type="ECO:0000313" key="10">
    <source>
        <dbReference type="Proteomes" id="UP001225034"/>
    </source>
</evidence>
<feature type="transmembrane region" description="Helical" evidence="7">
    <location>
        <begin position="253"/>
        <end position="271"/>
    </location>
</feature>
<keyword evidence="4" id="KW-0378">Hydrolase</keyword>
<dbReference type="Gene3D" id="1.20.1540.10">
    <property type="entry name" value="Rhomboid-like"/>
    <property type="match status" value="1"/>
</dbReference>
<dbReference type="Pfam" id="PF01694">
    <property type="entry name" value="Rhomboid"/>
    <property type="match status" value="1"/>
</dbReference>
<comment type="subcellular location">
    <subcellularLocation>
        <location evidence="1">Membrane</location>
        <topology evidence="1">Multi-pass membrane protein</topology>
    </subcellularLocation>
</comment>
<keyword evidence="3 7" id="KW-0812">Transmembrane</keyword>
<dbReference type="Proteomes" id="UP001225034">
    <property type="component" value="Unassembled WGS sequence"/>
</dbReference>
<sequence>MNHVHTSLDRLLFNLVRRRSKMFIRNESFYSFRKNYPVITVLVAIHVILFLWINLFPFGDVILDRGVGSNIHVALAGEYWRLLTPIFLHYTLMHMVFNSFSLIIFGPAVEKILGTGKFISIYLLAGVLANVATLLLGDMYTRHLGASGAIFGIFGVLAYMIWARRDLIDRANSQLVVTIIIISLVMTFVNPNINILAHLFGFIAGLALAPLFLMGAKPFVQRSHQRPVHDQEVPSFNPDRWANHEKKKQKKKIIWITVGIIAVILIGIRMFG</sequence>
<dbReference type="PANTHER" id="PTHR43731">
    <property type="entry name" value="RHOMBOID PROTEASE"/>
    <property type="match status" value="1"/>
</dbReference>
<protein>
    <submittedName>
        <fullName evidence="9">Membrane associated rhomboid family serine protease</fullName>
    </submittedName>
</protein>
<dbReference type="InterPro" id="IPR035952">
    <property type="entry name" value="Rhomboid-like_sf"/>
</dbReference>
<gene>
    <name evidence="9" type="ORF">J2S05_003368</name>
</gene>
<reference evidence="9 10" key="1">
    <citation type="submission" date="2023-07" db="EMBL/GenBank/DDBJ databases">
        <title>Genomic Encyclopedia of Type Strains, Phase IV (KMG-IV): sequencing the most valuable type-strain genomes for metagenomic binning, comparative biology and taxonomic classification.</title>
        <authorList>
            <person name="Goeker M."/>
        </authorList>
    </citation>
    <scope>NUCLEOTIDE SEQUENCE [LARGE SCALE GENOMIC DNA]</scope>
    <source>
        <strain evidence="9 10">DSM 19154</strain>
    </source>
</reference>
<evidence type="ECO:0000256" key="6">
    <source>
        <dbReference type="ARBA" id="ARBA00023136"/>
    </source>
</evidence>
<dbReference type="GO" id="GO:0008233">
    <property type="term" value="F:peptidase activity"/>
    <property type="evidence" value="ECO:0007669"/>
    <property type="project" value="UniProtKB-KW"/>
</dbReference>
<keyword evidence="9" id="KW-0645">Protease</keyword>
<evidence type="ECO:0000259" key="8">
    <source>
        <dbReference type="Pfam" id="PF01694"/>
    </source>
</evidence>
<dbReference type="GO" id="GO:0006508">
    <property type="term" value="P:proteolysis"/>
    <property type="evidence" value="ECO:0007669"/>
    <property type="project" value="UniProtKB-KW"/>
</dbReference>
<dbReference type="InterPro" id="IPR050925">
    <property type="entry name" value="Rhomboid_protease_S54"/>
</dbReference>